<dbReference type="GO" id="GO:0005524">
    <property type="term" value="F:ATP binding"/>
    <property type="evidence" value="ECO:0007669"/>
    <property type="project" value="UniProtKB-UniRule"/>
</dbReference>
<dbReference type="Proteomes" id="UP000242515">
    <property type="component" value="Unassembled WGS sequence"/>
</dbReference>
<feature type="region of interest" description="Interaction with substrate tRNA" evidence="10">
    <location>
        <begin position="41"/>
        <end position="44"/>
    </location>
</feature>
<organism evidence="14 15">
    <name type="scientific">Rosenbergiella nectarea</name>
    <dbReference type="NCBI Taxonomy" id="988801"/>
    <lineage>
        <taxon>Bacteria</taxon>
        <taxon>Pseudomonadati</taxon>
        <taxon>Pseudomonadota</taxon>
        <taxon>Gammaproteobacteria</taxon>
        <taxon>Enterobacterales</taxon>
        <taxon>Erwiniaceae</taxon>
        <taxon>Rosenbergiella</taxon>
    </lineage>
</organism>
<keyword evidence="7 10" id="KW-0067">ATP-binding</keyword>
<dbReference type="RefSeq" id="WP_092671739.1">
    <property type="nucleotide sequence ID" value="NZ_FOGC01000001.1"/>
</dbReference>
<dbReference type="STRING" id="988801.SAMN05216522_101325"/>
<dbReference type="InterPro" id="IPR027417">
    <property type="entry name" value="P-loop_NTPase"/>
</dbReference>
<keyword evidence="8 10" id="KW-0460">Magnesium</keyword>
<comment type="cofactor">
    <cofactor evidence="1 10">
        <name>Mg(2+)</name>
        <dbReference type="ChEBI" id="CHEBI:18420"/>
    </cofactor>
</comment>
<dbReference type="OrthoDB" id="9776390at2"/>
<evidence type="ECO:0000256" key="5">
    <source>
        <dbReference type="ARBA" id="ARBA00022694"/>
    </source>
</evidence>
<feature type="site" description="Interaction with substrate tRNA" evidence="10">
    <location>
        <position position="107"/>
    </location>
</feature>
<name>A0A1H9DKY1_9GAMM</name>
<sequence length="315" mass="35566">MNDMTSPLPKAIFIMGPTASGKTALAIELAKTLPVEIISVDSALVYRGMDIGTAKPTVVEQAAAPHHLLDLIDPSQSYSAADFRRDALQKMAEITQRGAIPILVGGTMLYFKALLEGLSPLPSANPEIRQQLEQRAKLEGWETLHQELCLRDPKAGARIHPNDPQRLTRALEVFLISGKTLTELTETAGEALPYDVYQFAIAPQDREVLHQRIEMRFQQMLDEGFEDEVRALYQRGDLHVDMPSVRCVGYRQMWSWLDGEIDYNEMVFRGICATRQLAKRQMTWLRGWKALVWLDSLQPVQAREKVLNVIRAITD</sequence>
<evidence type="ECO:0000256" key="11">
    <source>
        <dbReference type="RuleBase" id="RU003783"/>
    </source>
</evidence>
<comment type="caution">
    <text evidence="10">Lacks conserved residue(s) required for the propagation of feature annotation.</text>
</comment>
<keyword evidence="15" id="KW-1185">Reference proteome</keyword>
<dbReference type="HAMAP" id="MF_00185">
    <property type="entry name" value="IPP_trans"/>
    <property type="match status" value="1"/>
</dbReference>
<comment type="subunit">
    <text evidence="10">Monomer.</text>
</comment>
<protein>
    <recommendedName>
        <fullName evidence="10">tRNA dimethylallyltransferase</fullName>
        <ecNumber evidence="10">2.5.1.75</ecNumber>
    </recommendedName>
    <alternativeName>
        <fullName evidence="10">Dimethylallyl diphosphate:tRNA dimethylallyltransferase</fullName>
        <shortName evidence="10">DMAPP:tRNA dimethylallyltransferase</shortName>
        <shortName evidence="10">DMATase</shortName>
    </alternativeName>
    <alternativeName>
        <fullName evidence="10">Isopentenyl-diphosphate:tRNA isopentenyltransferase</fullName>
        <shortName evidence="10">IPP transferase</shortName>
        <shortName evidence="10">IPPT</shortName>
        <shortName evidence="10">IPTase</shortName>
    </alternativeName>
</protein>
<evidence type="ECO:0000256" key="3">
    <source>
        <dbReference type="ARBA" id="ARBA00005842"/>
    </source>
</evidence>
<comment type="catalytic activity">
    <reaction evidence="9 10 11">
        <text>adenosine(37) in tRNA + dimethylallyl diphosphate = N(6)-dimethylallyladenosine(37) in tRNA + diphosphate</text>
        <dbReference type="Rhea" id="RHEA:26482"/>
        <dbReference type="Rhea" id="RHEA-COMP:10162"/>
        <dbReference type="Rhea" id="RHEA-COMP:10375"/>
        <dbReference type="ChEBI" id="CHEBI:33019"/>
        <dbReference type="ChEBI" id="CHEBI:57623"/>
        <dbReference type="ChEBI" id="CHEBI:74411"/>
        <dbReference type="ChEBI" id="CHEBI:74415"/>
        <dbReference type="EC" id="2.5.1.75"/>
    </reaction>
</comment>
<keyword evidence="5 10" id="KW-0819">tRNA processing</keyword>
<feature type="region of interest" description="Interaction with substrate tRNA" evidence="10">
    <location>
        <begin position="165"/>
        <end position="169"/>
    </location>
</feature>
<dbReference type="PANTHER" id="PTHR11088:SF60">
    <property type="entry name" value="TRNA DIMETHYLALLYLTRANSFERASE"/>
    <property type="match status" value="1"/>
</dbReference>
<dbReference type="EC" id="2.5.1.75" evidence="10"/>
<dbReference type="GO" id="GO:0052381">
    <property type="term" value="F:tRNA dimethylallyltransferase activity"/>
    <property type="evidence" value="ECO:0007669"/>
    <property type="project" value="UniProtKB-UniRule"/>
</dbReference>
<dbReference type="FunFam" id="1.10.20.140:FF:000001">
    <property type="entry name" value="tRNA dimethylallyltransferase"/>
    <property type="match status" value="1"/>
</dbReference>
<dbReference type="InterPro" id="IPR018022">
    <property type="entry name" value="IPT"/>
</dbReference>
<evidence type="ECO:0000313" key="15">
    <source>
        <dbReference type="Proteomes" id="UP000242515"/>
    </source>
</evidence>
<evidence type="ECO:0000256" key="2">
    <source>
        <dbReference type="ARBA" id="ARBA00003213"/>
    </source>
</evidence>
<evidence type="ECO:0000256" key="7">
    <source>
        <dbReference type="ARBA" id="ARBA00022840"/>
    </source>
</evidence>
<evidence type="ECO:0000256" key="1">
    <source>
        <dbReference type="ARBA" id="ARBA00001946"/>
    </source>
</evidence>
<dbReference type="SUPFAM" id="SSF52540">
    <property type="entry name" value="P-loop containing nucleoside triphosphate hydrolases"/>
    <property type="match status" value="2"/>
</dbReference>
<feature type="binding site" evidence="10">
    <location>
        <begin position="18"/>
        <end position="23"/>
    </location>
    <ligand>
        <name>substrate</name>
    </ligand>
</feature>
<accession>A0A1H9DKY1</accession>
<feature type="site" description="Interaction with substrate tRNA" evidence="10">
    <location>
        <position position="129"/>
    </location>
</feature>
<proteinExistence type="inferred from homology"/>
<dbReference type="Gene3D" id="1.10.20.140">
    <property type="match status" value="1"/>
</dbReference>
<evidence type="ECO:0000256" key="8">
    <source>
        <dbReference type="ARBA" id="ARBA00022842"/>
    </source>
</evidence>
<dbReference type="EMBL" id="FOGC01000001">
    <property type="protein sequence ID" value="SEQ14145.1"/>
    <property type="molecule type" value="Genomic_DNA"/>
</dbReference>
<dbReference type="Gene3D" id="3.40.50.300">
    <property type="entry name" value="P-loop containing nucleotide triphosphate hydrolases"/>
    <property type="match status" value="1"/>
</dbReference>
<evidence type="ECO:0000256" key="12">
    <source>
        <dbReference type="RuleBase" id="RU003784"/>
    </source>
</evidence>
<reference evidence="15" key="1">
    <citation type="submission" date="2016-10" db="EMBL/GenBank/DDBJ databases">
        <authorList>
            <person name="Varghese N."/>
            <person name="Submissions S."/>
        </authorList>
    </citation>
    <scope>NUCLEOTIDE SEQUENCE [LARGE SCALE GENOMIC DNA]</scope>
    <source>
        <strain evidence="15">8N4</strain>
    </source>
</reference>
<evidence type="ECO:0000256" key="10">
    <source>
        <dbReference type="HAMAP-Rule" id="MF_00185"/>
    </source>
</evidence>
<keyword evidence="6 10" id="KW-0547">Nucleotide-binding</keyword>
<evidence type="ECO:0000256" key="9">
    <source>
        <dbReference type="ARBA" id="ARBA00049563"/>
    </source>
</evidence>
<keyword evidence="4 10" id="KW-0808">Transferase</keyword>
<dbReference type="NCBIfam" id="TIGR00174">
    <property type="entry name" value="miaA"/>
    <property type="match status" value="1"/>
</dbReference>
<feature type="region of interest" description="Interaction with substrate tRNA" evidence="10">
    <location>
        <begin position="246"/>
        <end position="251"/>
    </location>
</feature>
<dbReference type="GO" id="GO:0006400">
    <property type="term" value="P:tRNA modification"/>
    <property type="evidence" value="ECO:0007669"/>
    <property type="project" value="TreeGrafter"/>
</dbReference>
<evidence type="ECO:0000256" key="6">
    <source>
        <dbReference type="ARBA" id="ARBA00022741"/>
    </source>
</evidence>
<evidence type="ECO:0000256" key="4">
    <source>
        <dbReference type="ARBA" id="ARBA00022679"/>
    </source>
</evidence>
<comment type="function">
    <text evidence="2 10 12">Catalyzes the transfer of a dimethylallyl group onto the adenine at position 37 in tRNAs that read codons beginning with uridine, leading to the formation of N6-(dimethylallyl)adenosine (i(6)A).</text>
</comment>
<dbReference type="InterPro" id="IPR039657">
    <property type="entry name" value="Dimethylallyltransferase"/>
</dbReference>
<feature type="binding site" evidence="10">
    <location>
        <begin position="16"/>
        <end position="23"/>
    </location>
    <ligand>
        <name>ATP</name>
        <dbReference type="ChEBI" id="CHEBI:30616"/>
    </ligand>
</feature>
<evidence type="ECO:0000256" key="13">
    <source>
        <dbReference type="RuleBase" id="RU003785"/>
    </source>
</evidence>
<gene>
    <name evidence="10" type="primary">miaA</name>
    <name evidence="14" type="ORF">SAMN05216522_101325</name>
</gene>
<dbReference type="Pfam" id="PF01715">
    <property type="entry name" value="IPPT"/>
    <property type="match status" value="1"/>
</dbReference>
<dbReference type="AlphaFoldDB" id="A0A1H9DKY1"/>
<evidence type="ECO:0000313" key="14">
    <source>
        <dbReference type="EMBL" id="SEQ14145.1"/>
    </source>
</evidence>
<dbReference type="CDD" id="cd02019">
    <property type="entry name" value="NK"/>
    <property type="match status" value="1"/>
</dbReference>
<dbReference type="PANTHER" id="PTHR11088">
    <property type="entry name" value="TRNA DIMETHYLALLYLTRANSFERASE"/>
    <property type="match status" value="1"/>
</dbReference>
<comment type="similarity">
    <text evidence="3 10 13">Belongs to the IPP transferase family.</text>
</comment>